<keyword evidence="2" id="KW-1185">Reference proteome</keyword>
<dbReference type="EnsemblMetazoa" id="tetur06g02780.1">
    <property type="protein sequence ID" value="tetur06g02780.1"/>
    <property type="gene ID" value="tetur06g02780"/>
</dbReference>
<dbReference type="EMBL" id="CAEY01001799">
    <property type="status" value="NOT_ANNOTATED_CDS"/>
    <property type="molecule type" value="Genomic_DNA"/>
</dbReference>
<proteinExistence type="predicted"/>
<reference evidence="1" key="2">
    <citation type="submission" date="2015-06" db="UniProtKB">
        <authorList>
            <consortium name="EnsemblMetazoa"/>
        </authorList>
    </citation>
    <scope>IDENTIFICATION</scope>
</reference>
<evidence type="ECO:0000313" key="1">
    <source>
        <dbReference type="EnsemblMetazoa" id="tetur06g02780.1"/>
    </source>
</evidence>
<sequence>MIKMFEAKNSCNDECLTKTYCISNDGSGVCSENNLVTARFSVIPVFGKYDYLQITLTGYNVASDDAKTIKVSIDKPSFASNIYTCYKSSNGSTGARYDRGAYSLTTGSSDYMDDVLNCTWTFNIGDSIWPLGIDLMKDSLQSVKLHSDSREVAVARDTSQLPIYHAQYVKCCNKVHGDDSFLLAFDQTEKQILYRLYYWKDIMKNELTITLTSKYGIVLQFVCSFRTLDVEGYIGDGNKRFDLDKQIIKPYVYYDDMCSWATPFVLSTIKIGIDASISVFNLQVQVDGRIVYIEKDVRLKNI</sequence>
<name>T1K735_TETUR</name>
<dbReference type="HOGENOM" id="CLU_061269_0_0_1"/>
<dbReference type="AlphaFoldDB" id="T1K735"/>
<reference evidence="2" key="1">
    <citation type="submission" date="2011-08" db="EMBL/GenBank/DDBJ databases">
        <authorList>
            <person name="Rombauts S."/>
        </authorList>
    </citation>
    <scope>NUCLEOTIDE SEQUENCE</scope>
    <source>
        <strain evidence="2">London</strain>
    </source>
</reference>
<dbReference type="Proteomes" id="UP000015104">
    <property type="component" value="Unassembled WGS sequence"/>
</dbReference>
<organism evidence="1 2">
    <name type="scientific">Tetranychus urticae</name>
    <name type="common">Two-spotted spider mite</name>
    <dbReference type="NCBI Taxonomy" id="32264"/>
    <lineage>
        <taxon>Eukaryota</taxon>
        <taxon>Metazoa</taxon>
        <taxon>Ecdysozoa</taxon>
        <taxon>Arthropoda</taxon>
        <taxon>Chelicerata</taxon>
        <taxon>Arachnida</taxon>
        <taxon>Acari</taxon>
        <taxon>Acariformes</taxon>
        <taxon>Trombidiformes</taxon>
        <taxon>Prostigmata</taxon>
        <taxon>Eleutherengona</taxon>
        <taxon>Raphignathae</taxon>
        <taxon>Tetranychoidea</taxon>
        <taxon>Tetranychidae</taxon>
        <taxon>Tetranychus</taxon>
    </lineage>
</organism>
<accession>T1K735</accession>
<evidence type="ECO:0000313" key="2">
    <source>
        <dbReference type="Proteomes" id="UP000015104"/>
    </source>
</evidence>
<protein>
    <submittedName>
        <fullName evidence="1">Uncharacterized protein</fullName>
    </submittedName>
</protein>